<sequence length="220" mass="24186">MEGERRSKRQRQKAVPVLSQRERAVAAAKDVILEEGTSIRAAAARHEVENPTLVHYYVKLWRGTEMETAFRTAGAETAEASQEPSLPDAAGSASCTVTSSSSGACPTSSSSSSGLSVDDIDRLDRMPAYKVQREMIKEAVELHKGGKTLRQAASIVNDKYNCMSRKVTTSHMSVKRFSAEGYKPQPPGKTGYLPEEFTEKVYMIGCWLFVRSSSPCSRTR</sequence>
<evidence type="ECO:0000313" key="3">
    <source>
        <dbReference type="Proteomes" id="UP001515480"/>
    </source>
</evidence>
<name>A0AB34J4Z8_PRYPA</name>
<reference evidence="2 3" key="1">
    <citation type="journal article" date="2024" name="Science">
        <title>Giant polyketide synthase enzymes in the biosynthesis of giant marine polyether toxins.</title>
        <authorList>
            <person name="Fallon T.R."/>
            <person name="Shende V.V."/>
            <person name="Wierzbicki I.H."/>
            <person name="Pendleton A.L."/>
            <person name="Watervoot N.F."/>
            <person name="Auber R.P."/>
            <person name="Gonzalez D.J."/>
            <person name="Wisecaver J.H."/>
            <person name="Moore B.S."/>
        </authorList>
    </citation>
    <scope>NUCLEOTIDE SEQUENCE [LARGE SCALE GENOMIC DNA]</scope>
    <source>
        <strain evidence="2 3">12B1</strain>
    </source>
</reference>
<evidence type="ECO:0008006" key="4">
    <source>
        <dbReference type="Google" id="ProtNLM"/>
    </source>
</evidence>
<evidence type="ECO:0000256" key="1">
    <source>
        <dbReference type="SAM" id="MobiDB-lite"/>
    </source>
</evidence>
<proteinExistence type="predicted"/>
<dbReference type="EMBL" id="JBGBPQ010000014">
    <property type="protein sequence ID" value="KAL1511611.1"/>
    <property type="molecule type" value="Genomic_DNA"/>
</dbReference>
<gene>
    <name evidence="2" type="ORF">AB1Y20_006405</name>
</gene>
<accession>A0AB34J4Z8</accession>
<organism evidence="2 3">
    <name type="scientific">Prymnesium parvum</name>
    <name type="common">Toxic golden alga</name>
    <dbReference type="NCBI Taxonomy" id="97485"/>
    <lineage>
        <taxon>Eukaryota</taxon>
        <taxon>Haptista</taxon>
        <taxon>Haptophyta</taxon>
        <taxon>Prymnesiophyceae</taxon>
        <taxon>Prymnesiales</taxon>
        <taxon>Prymnesiaceae</taxon>
        <taxon>Prymnesium</taxon>
    </lineage>
</organism>
<dbReference type="Proteomes" id="UP001515480">
    <property type="component" value="Unassembled WGS sequence"/>
</dbReference>
<comment type="caution">
    <text evidence="2">The sequence shown here is derived from an EMBL/GenBank/DDBJ whole genome shotgun (WGS) entry which is preliminary data.</text>
</comment>
<feature type="region of interest" description="Disordered" evidence="1">
    <location>
        <begin position="72"/>
        <end position="118"/>
    </location>
</feature>
<protein>
    <recommendedName>
        <fullName evidence="4">HTH psq-type domain-containing protein</fullName>
    </recommendedName>
</protein>
<evidence type="ECO:0000313" key="2">
    <source>
        <dbReference type="EMBL" id="KAL1511611.1"/>
    </source>
</evidence>
<dbReference type="AlphaFoldDB" id="A0AB34J4Z8"/>
<keyword evidence="3" id="KW-1185">Reference proteome</keyword>
<feature type="compositionally biased region" description="Low complexity" evidence="1">
    <location>
        <begin position="89"/>
        <end position="116"/>
    </location>
</feature>